<dbReference type="Proteomes" id="UP000479114">
    <property type="component" value="Chromosome"/>
</dbReference>
<dbReference type="SUPFAM" id="SSF158472">
    <property type="entry name" value="HAMP domain-like"/>
    <property type="match status" value="1"/>
</dbReference>
<reference evidence="14 15" key="1">
    <citation type="submission" date="2020-02" db="EMBL/GenBank/DDBJ databases">
        <title>Paenibacillus sp. nov., isolated from rhizosphere soil of tomato.</title>
        <authorList>
            <person name="Weon H.-Y."/>
            <person name="Lee S.A."/>
        </authorList>
    </citation>
    <scope>NUCLEOTIDE SEQUENCE [LARGE SCALE GENOMIC DNA]</scope>
    <source>
        <strain evidence="14 15">14171R-81</strain>
    </source>
</reference>
<evidence type="ECO:0000313" key="15">
    <source>
        <dbReference type="Proteomes" id="UP000479114"/>
    </source>
</evidence>
<feature type="domain" description="HAMP" evidence="13">
    <location>
        <begin position="196"/>
        <end position="251"/>
    </location>
</feature>
<evidence type="ECO:0000256" key="2">
    <source>
        <dbReference type="ARBA" id="ARBA00004651"/>
    </source>
</evidence>
<gene>
    <name evidence="14" type="ORF">GZH47_11715</name>
</gene>
<keyword evidence="12" id="KW-1133">Transmembrane helix</keyword>
<keyword evidence="4" id="KW-1003">Cell membrane</keyword>
<keyword evidence="5" id="KW-0597">Phosphoprotein</keyword>
<evidence type="ECO:0000256" key="6">
    <source>
        <dbReference type="ARBA" id="ARBA00022679"/>
    </source>
</evidence>
<dbReference type="GO" id="GO:0005886">
    <property type="term" value="C:plasma membrane"/>
    <property type="evidence" value="ECO:0007669"/>
    <property type="project" value="UniProtKB-SubCell"/>
</dbReference>
<comment type="subcellular location">
    <subcellularLocation>
        <location evidence="2">Cell membrane</location>
        <topology evidence="2">Multi-pass membrane protein</topology>
    </subcellularLocation>
</comment>
<keyword evidence="6" id="KW-0808">Transferase</keyword>
<dbReference type="Pfam" id="PF00672">
    <property type="entry name" value="HAMP"/>
    <property type="match status" value="1"/>
</dbReference>
<evidence type="ECO:0000256" key="10">
    <source>
        <dbReference type="SAM" id="Coils"/>
    </source>
</evidence>
<organism evidence="14 15">
    <name type="scientific">Paenibacillus rhizovicinus</name>
    <dbReference type="NCBI Taxonomy" id="2704463"/>
    <lineage>
        <taxon>Bacteria</taxon>
        <taxon>Bacillati</taxon>
        <taxon>Bacillota</taxon>
        <taxon>Bacilli</taxon>
        <taxon>Bacillales</taxon>
        <taxon>Paenibacillaceae</taxon>
        <taxon>Paenibacillus</taxon>
    </lineage>
</organism>
<keyword evidence="12" id="KW-0812">Transmembrane</keyword>
<dbReference type="AlphaFoldDB" id="A0A6C0P444"/>
<evidence type="ECO:0000256" key="9">
    <source>
        <dbReference type="ARBA" id="ARBA00023136"/>
    </source>
</evidence>
<dbReference type="InterPro" id="IPR004358">
    <property type="entry name" value="Sig_transdc_His_kin-like_C"/>
</dbReference>
<evidence type="ECO:0000256" key="11">
    <source>
        <dbReference type="SAM" id="MobiDB-lite"/>
    </source>
</evidence>
<dbReference type="PROSITE" id="PS50885">
    <property type="entry name" value="HAMP"/>
    <property type="match status" value="1"/>
</dbReference>
<dbReference type="SUPFAM" id="SSF55874">
    <property type="entry name" value="ATPase domain of HSP90 chaperone/DNA topoisomerase II/histidine kinase"/>
    <property type="match status" value="1"/>
</dbReference>
<dbReference type="InterPro" id="IPR010559">
    <property type="entry name" value="Sig_transdc_His_kin_internal"/>
</dbReference>
<evidence type="ECO:0000256" key="7">
    <source>
        <dbReference type="ARBA" id="ARBA00022777"/>
    </source>
</evidence>
<evidence type="ECO:0000256" key="5">
    <source>
        <dbReference type="ARBA" id="ARBA00022553"/>
    </source>
</evidence>
<dbReference type="Pfam" id="PF06580">
    <property type="entry name" value="His_kinase"/>
    <property type="match status" value="1"/>
</dbReference>
<feature type="compositionally biased region" description="Acidic residues" evidence="11">
    <location>
        <begin position="428"/>
        <end position="440"/>
    </location>
</feature>
<keyword evidence="8" id="KW-0902">Two-component regulatory system</keyword>
<dbReference type="PANTHER" id="PTHR34220">
    <property type="entry name" value="SENSOR HISTIDINE KINASE YPDA"/>
    <property type="match status" value="1"/>
</dbReference>
<feature type="transmembrane region" description="Helical" evidence="12">
    <location>
        <begin position="6"/>
        <end position="26"/>
    </location>
</feature>
<feature type="region of interest" description="Disordered" evidence="11">
    <location>
        <begin position="422"/>
        <end position="458"/>
    </location>
</feature>
<dbReference type="GO" id="GO:0000155">
    <property type="term" value="F:phosphorelay sensor kinase activity"/>
    <property type="evidence" value="ECO:0007669"/>
    <property type="project" value="InterPro"/>
</dbReference>
<dbReference type="SMART" id="SM00304">
    <property type="entry name" value="HAMP"/>
    <property type="match status" value="1"/>
</dbReference>
<dbReference type="Gene3D" id="6.10.340.10">
    <property type="match status" value="1"/>
</dbReference>
<evidence type="ECO:0000313" key="14">
    <source>
        <dbReference type="EMBL" id="QHW31442.1"/>
    </source>
</evidence>
<keyword evidence="7 14" id="KW-0418">Kinase</keyword>
<dbReference type="InterPro" id="IPR003660">
    <property type="entry name" value="HAMP_dom"/>
</dbReference>
<dbReference type="CDD" id="cd06225">
    <property type="entry name" value="HAMP"/>
    <property type="match status" value="1"/>
</dbReference>
<keyword evidence="10" id="KW-0175">Coiled coil</keyword>
<protein>
    <recommendedName>
        <fullName evidence="3">histidine kinase</fullName>
        <ecNumber evidence="3">2.7.13.3</ecNumber>
    </recommendedName>
</protein>
<keyword evidence="15" id="KW-1185">Reference proteome</keyword>
<keyword evidence="9 12" id="KW-0472">Membrane</keyword>
<comment type="catalytic activity">
    <reaction evidence="1">
        <text>ATP + protein L-histidine = ADP + protein N-phospho-L-histidine.</text>
        <dbReference type="EC" id="2.7.13.3"/>
    </reaction>
</comment>
<dbReference type="EC" id="2.7.13.3" evidence="3"/>
<dbReference type="EMBL" id="CP048286">
    <property type="protein sequence ID" value="QHW31442.1"/>
    <property type="molecule type" value="Genomic_DNA"/>
</dbReference>
<dbReference type="KEGG" id="prz:GZH47_11715"/>
<sequence length="510" mass="56450">MTIRAKLLIVIPLLVLAANTTIFFLFRSSTLVQDGYDQMLNRMLAYKQSVQTSDQSLQALYDYLLDPGPALQSEMTRLNGMLRLGGDSIRQLGQLPALAPKATGYLNMIDTLADQEQYAAEASDTPKEALARYESAEKTAGFIREEGQRLVDLELGADQPIFRQIQQENERMNRFGLAVILVQTLLCVCTAVWLSRSVTGPVGRLVRMARHVSEGRPQEQLPAPSVPSRDELGILTTAFLQMIASLHEAADRDKEQLERERFVKELELRALQSQIQPHFLFNALNVLSKLALLEGAERTSDLIVSMSKLIRYRLRKLDEPVSLRDELGHVAEYAAIQQARFGGRIRFETEIDEQALSAKLPALTVQPLVENAFVHGIESIEAGAVIRLAVTVDGSEAVIEVADNGVGMDEATRRSLLQLNYEPHEPNSDSEQDSDADEDAALPQGTKRPEPASMSAGLGTRNVFRRLQLFTGRGDAVEIRSAPAQGTTFTIRIPMTPKEEAADVPFNDRG</sequence>
<evidence type="ECO:0000256" key="4">
    <source>
        <dbReference type="ARBA" id="ARBA00022475"/>
    </source>
</evidence>
<dbReference type="InterPro" id="IPR036890">
    <property type="entry name" value="HATPase_C_sf"/>
</dbReference>
<evidence type="ECO:0000256" key="1">
    <source>
        <dbReference type="ARBA" id="ARBA00000085"/>
    </source>
</evidence>
<evidence type="ECO:0000256" key="3">
    <source>
        <dbReference type="ARBA" id="ARBA00012438"/>
    </source>
</evidence>
<name>A0A6C0P444_9BACL</name>
<accession>A0A6C0P444</accession>
<dbReference type="Gene3D" id="3.30.565.10">
    <property type="entry name" value="Histidine kinase-like ATPase, C-terminal domain"/>
    <property type="match status" value="1"/>
</dbReference>
<proteinExistence type="predicted"/>
<dbReference type="InterPro" id="IPR003594">
    <property type="entry name" value="HATPase_dom"/>
</dbReference>
<evidence type="ECO:0000259" key="13">
    <source>
        <dbReference type="PROSITE" id="PS50885"/>
    </source>
</evidence>
<dbReference type="PANTHER" id="PTHR34220:SF7">
    <property type="entry name" value="SENSOR HISTIDINE KINASE YPDA"/>
    <property type="match status" value="1"/>
</dbReference>
<dbReference type="Pfam" id="PF02518">
    <property type="entry name" value="HATPase_c"/>
    <property type="match status" value="1"/>
</dbReference>
<dbReference type="PRINTS" id="PR00344">
    <property type="entry name" value="BCTRLSENSOR"/>
</dbReference>
<dbReference type="InterPro" id="IPR050640">
    <property type="entry name" value="Bact_2-comp_sensor_kinase"/>
</dbReference>
<evidence type="ECO:0000256" key="8">
    <source>
        <dbReference type="ARBA" id="ARBA00023012"/>
    </source>
</evidence>
<dbReference type="SMART" id="SM00387">
    <property type="entry name" value="HATPase_c"/>
    <property type="match status" value="1"/>
</dbReference>
<feature type="coiled-coil region" evidence="10">
    <location>
        <begin position="240"/>
        <end position="274"/>
    </location>
</feature>
<evidence type="ECO:0000256" key="12">
    <source>
        <dbReference type="SAM" id="Phobius"/>
    </source>
</evidence>
<dbReference type="RefSeq" id="WP_162640250.1">
    <property type="nucleotide sequence ID" value="NZ_CP048286.1"/>
</dbReference>